<feature type="compositionally biased region" description="Polar residues" evidence="1">
    <location>
        <begin position="32"/>
        <end position="50"/>
    </location>
</feature>
<proteinExistence type="predicted"/>
<dbReference type="Proteomes" id="UP000700334">
    <property type="component" value="Unassembled WGS sequence"/>
</dbReference>
<sequence>MEWCLGGCYPIDSGFSAVATLTFQSLTMLPPTSTDSASQNLAHTYASRNPNMKKRRS</sequence>
<name>A0A8J6A7A8_GALPY</name>
<keyword evidence="3" id="KW-1185">Reference proteome</keyword>
<evidence type="ECO:0000256" key="1">
    <source>
        <dbReference type="SAM" id="MobiDB-lite"/>
    </source>
</evidence>
<feature type="non-terminal residue" evidence="2">
    <location>
        <position position="57"/>
    </location>
</feature>
<evidence type="ECO:0000313" key="3">
    <source>
        <dbReference type="Proteomes" id="UP000700334"/>
    </source>
</evidence>
<accession>A0A8J6A7A8</accession>
<comment type="caution">
    <text evidence="2">The sequence shown here is derived from an EMBL/GenBank/DDBJ whole genome shotgun (WGS) entry which is preliminary data.</text>
</comment>
<dbReference type="EMBL" id="JAGFMF010011702">
    <property type="protein sequence ID" value="KAG8515658.1"/>
    <property type="molecule type" value="Genomic_DNA"/>
</dbReference>
<gene>
    <name evidence="2" type="ORF">J0S82_012530</name>
</gene>
<organism evidence="2 3">
    <name type="scientific">Galemys pyrenaicus</name>
    <name type="common">Iberian desman</name>
    <name type="synonym">Pyrenean desman</name>
    <dbReference type="NCBI Taxonomy" id="202257"/>
    <lineage>
        <taxon>Eukaryota</taxon>
        <taxon>Metazoa</taxon>
        <taxon>Chordata</taxon>
        <taxon>Craniata</taxon>
        <taxon>Vertebrata</taxon>
        <taxon>Euteleostomi</taxon>
        <taxon>Mammalia</taxon>
        <taxon>Eutheria</taxon>
        <taxon>Laurasiatheria</taxon>
        <taxon>Eulipotyphla</taxon>
        <taxon>Talpidae</taxon>
        <taxon>Galemys</taxon>
    </lineage>
</organism>
<feature type="region of interest" description="Disordered" evidence="1">
    <location>
        <begin position="32"/>
        <end position="57"/>
    </location>
</feature>
<dbReference type="AlphaFoldDB" id="A0A8J6A7A8"/>
<reference evidence="2" key="1">
    <citation type="journal article" date="2021" name="Evol. Appl.">
        <title>The genome of the Pyrenean desman and the effects of bottlenecks and inbreeding on the genomic landscape of an endangered species.</title>
        <authorList>
            <person name="Escoda L."/>
            <person name="Castresana J."/>
        </authorList>
    </citation>
    <scope>NUCLEOTIDE SEQUENCE</scope>
    <source>
        <strain evidence="2">IBE-C5619</strain>
    </source>
</reference>
<protein>
    <submittedName>
        <fullName evidence="2">Uncharacterized protein</fullName>
    </submittedName>
</protein>
<evidence type="ECO:0000313" key="2">
    <source>
        <dbReference type="EMBL" id="KAG8515658.1"/>
    </source>
</evidence>